<evidence type="ECO:0000256" key="2">
    <source>
        <dbReference type="HAMAP-Rule" id="MF_01940"/>
    </source>
</evidence>
<comment type="similarity">
    <text evidence="2">Belongs to the 2H phosphoesterase superfamily. ThpR family.</text>
</comment>
<sequence length="211" mass="22756">MRLFVAVQPPVEAVQELADAVAPVRELPGAERLRWTGVESWHITLAFLGEVPAERLPELEGVLTEAVEGHGAHRLRLSGAGRFGDKVFWAGVEGETWALRRLAEAVAGAAAGLLGEGDAFRFHPHLTLARAGSAHGQRRAVRRHAVGELEGLEAALAEFRGVEWEAAEVHLMKSELDGGFAHYESVRSWPLARWTRGAGGASGRAAGPDRR</sequence>
<dbReference type="PANTHER" id="PTHR35561">
    <property type="entry name" value="RNA 2',3'-CYCLIC PHOSPHODIESTERASE"/>
    <property type="match status" value="1"/>
</dbReference>
<dbReference type="AlphaFoldDB" id="A0A919G0K5"/>
<dbReference type="HAMAP" id="MF_01940">
    <property type="entry name" value="RNA_CPDase"/>
    <property type="match status" value="1"/>
</dbReference>
<evidence type="ECO:0000313" key="3">
    <source>
        <dbReference type="EMBL" id="GHH75830.1"/>
    </source>
</evidence>
<reference evidence="3" key="2">
    <citation type="submission" date="2020-09" db="EMBL/GenBank/DDBJ databases">
        <authorList>
            <person name="Sun Q."/>
            <person name="Ohkuma M."/>
        </authorList>
    </citation>
    <scope>NUCLEOTIDE SEQUENCE</scope>
    <source>
        <strain evidence="3">JCM 4646</strain>
    </source>
</reference>
<evidence type="ECO:0000256" key="1">
    <source>
        <dbReference type="ARBA" id="ARBA00022801"/>
    </source>
</evidence>
<feature type="short sequence motif" description="HXTX 1" evidence="2">
    <location>
        <begin position="42"/>
        <end position="45"/>
    </location>
</feature>
<keyword evidence="1 2" id="KW-0378">Hydrolase</keyword>
<dbReference type="EMBL" id="BNBO01000027">
    <property type="protein sequence ID" value="GHH75830.1"/>
    <property type="molecule type" value="Genomic_DNA"/>
</dbReference>
<dbReference type="Gene3D" id="3.90.1140.10">
    <property type="entry name" value="Cyclic phosphodiesterase"/>
    <property type="match status" value="1"/>
</dbReference>
<dbReference type="InterPro" id="IPR009097">
    <property type="entry name" value="Cyclic_Pdiesterase"/>
</dbReference>
<dbReference type="GO" id="GO:0008664">
    <property type="term" value="F:RNA 2',3'-cyclic 3'-phosphodiesterase activity"/>
    <property type="evidence" value="ECO:0007669"/>
    <property type="project" value="UniProtKB-EC"/>
</dbReference>
<dbReference type="Proteomes" id="UP000617734">
    <property type="component" value="Unassembled WGS sequence"/>
</dbReference>
<dbReference type="SUPFAM" id="SSF55144">
    <property type="entry name" value="LigT-like"/>
    <property type="match status" value="1"/>
</dbReference>
<comment type="caution">
    <text evidence="3">The sequence shown here is derived from an EMBL/GenBank/DDBJ whole genome shotgun (WGS) entry which is preliminary data.</text>
</comment>
<accession>A0A919G0K5</accession>
<comment type="function">
    <text evidence="2">Hydrolyzes RNA 2',3'-cyclic phosphodiester to an RNA 2'-phosphomonoester.</text>
</comment>
<proteinExistence type="inferred from homology"/>
<dbReference type="GO" id="GO:0004113">
    <property type="term" value="F:2',3'-cyclic-nucleotide 3'-phosphodiesterase activity"/>
    <property type="evidence" value="ECO:0007669"/>
    <property type="project" value="InterPro"/>
</dbReference>
<feature type="short sequence motif" description="HXTX 2" evidence="2">
    <location>
        <begin position="125"/>
        <end position="128"/>
    </location>
</feature>
<dbReference type="RefSeq" id="WP_190212752.1">
    <property type="nucleotide sequence ID" value="NZ_BNBO01000027.1"/>
</dbReference>
<gene>
    <name evidence="3" type="ORF">GCM10018781_45650</name>
</gene>
<dbReference type="EC" id="3.1.4.58" evidence="2"/>
<dbReference type="GeneID" id="95354948"/>
<dbReference type="InterPro" id="IPR004175">
    <property type="entry name" value="RNA_CPDase"/>
</dbReference>
<organism evidence="3 4">
    <name type="scientific">Kitasatospora indigofera</name>
    <dbReference type="NCBI Taxonomy" id="67307"/>
    <lineage>
        <taxon>Bacteria</taxon>
        <taxon>Bacillati</taxon>
        <taxon>Actinomycetota</taxon>
        <taxon>Actinomycetes</taxon>
        <taxon>Kitasatosporales</taxon>
        <taxon>Streptomycetaceae</taxon>
        <taxon>Kitasatospora</taxon>
    </lineage>
</organism>
<evidence type="ECO:0000313" key="4">
    <source>
        <dbReference type="Proteomes" id="UP000617734"/>
    </source>
</evidence>
<protein>
    <recommendedName>
        <fullName evidence="2">RNA 2',3'-cyclic phosphodiesterase</fullName>
        <shortName evidence="2">RNA 2',3'-CPDase</shortName>
        <ecNumber evidence="2">3.1.4.58</ecNumber>
    </recommendedName>
</protein>
<name>A0A919G0K5_9ACTN</name>
<reference evidence="3" key="1">
    <citation type="journal article" date="2014" name="Int. J. Syst. Evol. Microbiol.">
        <title>Complete genome sequence of Corynebacterium casei LMG S-19264T (=DSM 44701T), isolated from a smear-ripened cheese.</title>
        <authorList>
            <consortium name="US DOE Joint Genome Institute (JGI-PGF)"/>
            <person name="Walter F."/>
            <person name="Albersmeier A."/>
            <person name="Kalinowski J."/>
            <person name="Ruckert C."/>
        </authorList>
    </citation>
    <scope>NUCLEOTIDE SEQUENCE</scope>
    <source>
        <strain evidence="3">JCM 4646</strain>
    </source>
</reference>
<feature type="active site" description="Proton acceptor" evidence="2">
    <location>
        <position position="125"/>
    </location>
</feature>
<dbReference type="Pfam" id="PF13563">
    <property type="entry name" value="2_5_RNA_ligase2"/>
    <property type="match status" value="1"/>
</dbReference>
<dbReference type="NCBIfam" id="TIGR02258">
    <property type="entry name" value="2_5_ligase"/>
    <property type="match status" value="1"/>
</dbReference>
<dbReference type="PANTHER" id="PTHR35561:SF1">
    <property type="entry name" value="RNA 2',3'-CYCLIC PHOSPHODIESTERASE"/>
    <property type="match status" value="1"/>
</dbReference>
<feature type="active site" description="Proton donor" evidence="2">
    <location>
        <position position="42"/>
    </location>
</feature>
<keyword evidence="4" id="KW-1185">Reference proteome</keyword>
<comment type="catalytic activity">
    <reaction evidence="2">
        <text>a 3'-end 2',3'-cyclophospho-ribonucleotide-RNA + H2O = a 3'-end 2'-phospho-ribonucleotide-RNA + H(+)</text>
        <dbReference type="Rhea" id="RHEA:11828"/>
        <dbReference type="Rhea" id="RHEA-COMP:10464"/>
        <dbReference type="Rhea" id="RHEA-COMP:17353"/>
        <dbReference type="ChEBI" id="CHEBI:15377"/>
        <dbReference type="ChEBI" id="CHEBI:15378"/>
        <dbReference type="ChEBI" id="CHEBI:83064"/>
        <dbReference type="ChEBI" id="CHEBI:173113"/>
        <dbReference type="EC" id="3.1.4.58"/>
    </reaction>
</comment>